<dbReference type="EMBL" id="CDSF01000081">
    <property type="protein sequence ID" value="CEO97919.1"/>
    <property type="molecule type" value="Genomic_DNA"/>
</dbReference>
<feature type="region of interest" description="Disordered" evidence="10">
    <location>
        <begin position="1021"/>
        <end position="1053"/>
    </location>
</feature>
<dbReference type="InterPro" id="IPR001680">
    <property type="entry name" value="WD40_rpt"/>
</dbReference>
<dbReference type="PROSITE" id="PS50082">
    <property type="entry name" value="WD_REPEATS_2"/>
    <property type="match status" value="2"/>
</dbReference>
<accession>A0A0G4IRX9</accession>
<organism evidence="12 14">
    <name type="scientific">Plasmodiophora brassicae</name>
    <name type="common">Clubroot disease agent</name>
    <dbReference type="NCBI Taxonomy" id="37360"/>
    <lineage>
        <taxon>Eukaryota</taxon>
        <taxon>Sar</taxon>
        <taxon>Rhizaria</taxon>
        <taxon>Endomyxa</taxon>
        <taxon>Phytomyxea</taxon>
        <taxon>Plasmodiophorida</taxon>
        <taxon>Plasmodiophoridae</taxon>
        <taxon>Plasmodiophora</taxon>
    </lineage>
</organism>
<reference evidence="13 15" key="2">
    <citation type="submission" date="2018-03" db="EMBL/GenBank/DDBJ databases">
        <authorList>
            <person name="Fogelqvist J."/>
        </authorList>
    </citation>
    <scope>NUCLEOTIDE SEQUENCE [LARGE SCALE GENOMIC DNA]</scope>
</reference>
<feature type="coiled-coil region" evidence="9">
    <location>
        <begin position="1288"/>
        <end position="1376"/>
    </location>
</feature>
<feature type="domain" description="EML-like first beta-propeller" evidence="11">
    <location>
        <begin position="109"/>
        <end position="333"/>
    </location>
</feature>
<feature type="compositionally biased region" description="Low complexity" evidence="10">
    <location>
        <begin position="11"/>
        <end position="37"/>
    </location>
</feature>
<gene>
    <name evidence="12" type="ORF">PBRA_006033</name>
    <name evidence="13" type="ORF">PLBR_LOCUS5350</name>
</gene>
<feature type="coiled-coil region" evidence="9">
    <location>
        <begin position="1500"/>
        <end position="1555"/>
    </location>
</feature>
<evidence type="ECO:0000256" key="4">
    <source>
        <dbReference type="ARBA" id="ARBA00022737"/>
    </source>
</evidence>
<evidence type="ECO:0000313" key="14">
    <source>
        <dbReference type="Proteomes" id="UP000039324"/>
    </source>
</evidence>
<evidence type="ECO:0000313" key="15">
    <source>
        <dbReference type="Proteomes" id="UP000290189"/>
    </source>
</evidence>
<feature type="repeat" description="WD" evidence="8">
    <location>
        <begin position="402"/>
        <end position="443"/>
    </location>
</feature>
<evidence type="ECO:0000256" key="10">
    <source>
        <dbReference type="SAM" id="MobiDB-lite"/>
    </source>
</evidence>
<feature type="region of interest" description="Disordered" evidence="10">
    <location>
        <begin position="1"/>
        <end position="37"/>
    </location>
</feature>
<evidence type="ECO:0000259" key="11">
    <source>
        <dbReference type="Pfam" id="PF23409"/>
    </source>
</evidence>
<evidence type="ECO:0000256" key="3">
    <source>
        <dbReference type="ARBA" id="ARBA00022574"/>
    </source>
</evidence>
<dbReference type="SMART" id="SM00320">
    <property type="entry name" value="WD40"/>
    <property type="match status" value="9"/>
</dbReference>
<name>A0A0G4IRX9_PLABS</name>
<dbReference type="GO" id="GO:0005930">
    <property type="term" value="C:axoneme"/>
    <property type="evidence" value="ECO:0007669"/>
    <property type="project" value="UniProtKB-SubCell"/>
</dbReference>
<evidence type="ECO:0000313" key="13">
    <source>
        <dbReference type="EMBL" id="SPQ98135.1"/>
    </source>
</evidence>
<dbReference type="OrthoDB" id="1935234at2759"/>
<evidence type="ECO:0000313" key="12">
    <source>
        <dbReference type="EMBL" id="CEO97919.1"/>
    </source>
</evidence>
<protein>
    <recommendedName>
        <fullName evidence="11">EML-like first beta-propeller domain-containing protein</fullName>
    </recommendedName>
</protein>
<keyword evidence="3 8" id="KW-0853">WD repeat</keyword>
<proteinExistence type="predicted"/>
<dbReference type="InterPro" id="IPR055439">
    <property type="entry name" value="Beta-prop_EML_1st"/>
</dbReference>
<evidence type="ECO:0000256" key="2">
    <source>
        <dbReference type="ARBA" id="ARBA00022490"/>
    </source>
</evidence>
<evidence type="ECO:0000256" key="5">
    <source>
        <dbReference type="ARBA" id="ARBA00023054"/>
    </source>
</evidence>
<feature type="region of interest" description="Disordered" evidence="10">
    <location>
        <begin position="1442"/>
        <end position="1483"/>
    </location>
</feature>
<feature type="coiled-coil region" evidence="9">
    <location>
        <begin position="1685"/>
        <end position="1719"/>
    </location>
</feature>
<geneLocation type="mitochondrion" evidence="13"/>
<dbReference type="PANTHER" id="PTHR14885:SF3">
    <property type="entry name" value="CILIA- AND FLAGELLA-ASSOCIATED PROTEIN 44"/>
    <property type="match status" value="1"/>
</dbReference>
<feature type="compositionally biased region" description="Acidic residues" evidence="10">
    <location>
        <begin position="1458"/>
        <end position="1481"/>
    </location>
</feature>
<evidence type="ECO:0000256" key="8">
    <source>
        <dbReference type="PROSITE-ProRule" id="PRU00221"/>
    </source>
</evidence>
<keyword evidence="6" id="KW-0206">Cytoskeleton</keyword>
<dbReference type="Pfam" id="PF25828">
    <property type="entry name" value="CC_Cfap43"/>
    <property type="match status" value="1"/>
</dbReference>
<feature type="compositionally biased region" description="Low complexity" evidence="10">
    <location>
        <begin position="644"/>
        <end position="658"/>
    </location>
</feature>
<feature type="coiled-coil region" evidence="9">
    <location>
        <begin position="1585"/>
        <end position="1626"/>
    </location>
</feature>
<evidence type="ECO:0000256" key="6">
    <source>
        <dbReference type="ARBA" id="ARBA00023212"/>
    </source>
</evidence>
<dbReference type="InterPro" id="IPR036322">
    <property type="entry name" value="WD40_repeat_dom_sf"/>
</dbReference>
<dbReference type="OMA" id="FIMDRVH"/>
<feature type="region of interest" description="Disordered" evidence="10">
    <location>
        <begin position="852"/>
        <end position="871"/>
    </location>
</feature>
<comment type="subcellular location">
    <subcellularLocation>
        <location evidence="1">Cytoplasm</location>
        <location evidence="1">Cytoskeleton</location>
        <location evidence="1">Cilium axoneme</location>
    </subcellularLocation>
</comment>
<evidence type="ECO:0000256" key="7">
    <source>
        <dbReference type="ARBA" id="ARBA00023273"/>
    </source>
</evidence>
<sequence>MASPPDPPEKAMPAGSPAAGQASPPAPISASDSAPPAAAELPDDFVYADEALISPYLPNEMSRLCASLHASLGVPSGKRSNLHLLRDPDTILYVAGNVVVLVPLHGGDQRFVFGHGAAIGCITVHPSGKLFAIGEVGGPPNGPPSIYIYNWPDLTVTRVLRHGSERAYSDLVWDKTGTQMASIGADPDYLLIIWDWRRERVILRTKAFSQEVFRVHFSPFFDGRLVTSGTGHIRFWTMAQTFTGMKLQGSIGKFGNVELSDVAAIGQLPDGKVVSGTEQGDLLVWEDALIQFTIRQKDASAPCHRGMVEYIRVSDRDQTMVTAGRDGVVHLWSIADLAFADVPENDPVLRLQPLRSWTLDSVSIMAMHQLSDHLWLVQDGHGTLLQCVLSENDGSTTLTSLGEFHSGPITSLAMSPDRHECITVGHDSSIRCWDILDTSASSRPRFSIKFPHAGAATCLVWPSSVTLDPARSTVLVSFADGTVRALSKRTDGFVLVGVARPHRMAITSIALTSDGLLLATASRDSTVFFTSMAAANGTVTMSPLGFVRIASMPQALSWRDDDAVLIMAAGTQIARLERPDPSRFDTTTTFELPVSVTYVNVPLDNVVSPARLRRIRARAEAAALQERERAEAEANAPPGTVSGPEQQQQEVVAAPVEAHATEVEEEPFTQPAIRLVRHGRSGNIVIGLDGDEFGPMLFEARFAQSNAGAVDIVSQTELSGFGTISSVAFLPSAVVAIGTTDGTVDVRRSDDPNGPVLRIAAHERGDVQVGVSVDGRLLVTAGADGNLLVYRVGIEKALEYYRLKVSDQEIAMDAVDDIVGPLPEPRPDTAVGAATPAPAADLTDASAYTFEEAKRQQKQDNERRAADAKKEGVRERIARLRSEFDDLVEQNAKAAREERLPPGDLVIDPNLATRLEAKTAASIEQTRREMAWQTEKHAVALRKLRECFLEHTLVERIELHALQRPTSVTSFRTAELSDTIKAGVAAVRALLASSASANASASPIVPGPQLHASKASVATAVDAGGHDPDKADPEADPREKPEPTTLDKNAVRKQERLARTLQRAELERQKPSPNEINAADAEAIRVAQDNMGDYKLKSSPTYVVPLSARVNAEQKRRQMLLILESFQCIRMGFNERFLALRDLKKRLTVQIVADNARVRELNTLLNLPTTSSDIFEPIDHADEWPERRDIVTDDDLRTFDAELRRQQEQEALAKKGNAFGGAQGAAPPAGAQPDDDESSSSSSSDESSHSDGGGSAGQDDRNGSAGGDSGSADGSAKMHATLMASISKSSMERRNEEAQRRMMLHERSTLLEKINTTIRTFDDAVDEMRDEKFRLENDLKQTEIRMLTLYQELQLLKSFDDRESKLNAQLEKARADKAQVVLDLTECQAKIADRLQEIVAWQQKDQRIAAEFNAIVGGDKHPSYAALLKVFRKKIKRAKKKAVKEGDDDNASNNSDVSDSDSDDDYMDDSNSESEEEEDVCPPDCDNAVYERVLELRERRLDHEEELAVFNRAVDELKTQNERFVTREKTIDKDLRACDQDIESFQCEKQRALNQIDVVVPLHLSQFQYLQPNDVSLPENISRALVFMRSSLDRLQGRIRVLQNEKQSLRRDYNDLKQEHKLLTRALRQKHAAIEVERKRCEDVQILKFGRLVDIATLELASTNTAAVEILDKLNRLQKMWARKLSALDQDIANADAELAQVTNENTRLLHVIAALTEQQYSLEDHLNKASESIHVGDSGGPSNRHEIEERIRLVKLVRGQSEEIEDLKAELSMLKRKGGYLYGPGPGHPPPSASSPRPTLPDVKHGQRADDADAAGPPHIDLSDATPGDTQ</sequence>
<dbReference type="Pfam" id="PF23409">
    <property type="entry name" value="Beta-prop_EML"/>
    <property type="match status" value="1"/>
</dbReference>
<feature type="region of interest" description="Disordered" evidence="10">
    <location>
        <begin position="626"/>
        <end position="665"/>
    </location>
</feature>
<dbReference type="SUPFAM" id="SSF50978">
    <property type="entry name" value="WD40 repeat-like"/>
    <property type="match status" value="2"/>
</dbReference>
<feature type="region of interest" description="Disordered" evidence="10">
    <location>
        <begin position="1218"/>
        <end position="1275"/>
    </location>
</feature>
<dbReference type="InterPro" id="IPR015943">
    <property type="entry name" value="WD40/YVTN_repeat-like_dom_sf"/>
</dbReference>
<feature type="repeat" description="WD" evidence="8">
    <location>
        <begin position="301"/>
        <end position="334"/>
    </location>
</feature>
<feature type="compositionally biased region" description="Basic and acidic residues" evidence="10">
    <location>
        <begin position="1024"/>
        <end position="1042"/>
    </location>
</feature>
<reference evidence="12 14" key="1">
    <citation type="submission" date="2015-02" db="EMBL/GenBank/DDBJ databases">
        <authorList>
            <person name="Chooi Y.-H."/>
        </authorList>
    </citation>
    <scope>NUCLEOTIDE SEQUENCE [LARGE SCALE GENOMIC DNA]</scope>
    <source>
        <strain evidence="12">E3</strain>
    </source>
</reference>
<dbReference type="STRING" id="37360.A0A0G4IRX9"/>
<dbReference type="EMBL" id="OVEO01000009">
    <property type="protein sequence ID" value="SPQ98135.1"/>
    <property type="molecule type" value="Genomic_DNA"/>
</dbReference>
<dbReference type="PANTHER" id="PTHR14885">
    <property type="entry name" value="CILIA- AND FLAGELLA-ASSOCIATED PROTEIN 43-RELATED"/>
    <property type="match status" value="1"/>
</dbReference>
<keyword evidence="7" id="KW-0966">Cell projection</keyword>
<dbReference type="Proteomes" id="UP000290189">
    <property type="component" value="Unassembled WGS sequence"/>
</dbReference>
<keyword evidence="14" id="KW-1185">Reference proteome</keyword>
<keyword evidence="13" id="KW-0496">Mitochondrion</keyword>
<keyword evidence="4" id="KW-0677">Repeat</keyword>
<dbReference type="Proteomes" id="UP000039324">
    <property type="component" value="Unassembled WGS sequence"/>
</dbReference>
<keyword evidence="5 9" id="KW-0175">Coiled coil</keyword>
<keyword evidence="2" id="KW-0963">Cytoplasm</keyword>
<feature type="compositionally biased region" description="Basic and acidic residues" evidence="10">
    <location>
        <begin position="1803"/>
        <end position="1812"/>
    </location>
</feature>
<dbReference type="Gene3D" id="2.130.10.10">
    <property type="entry name" value="YVTN repeat-like/Quinoprotein amine dehydrogenase"/>
    <property type="match status" value="3"/>
</dbReference>
<dbReference type="PROSITE" id="PS50294">
    <property type="entry name" value="WD_REPEATS_REGION"/>
    <property type="match status" value="1"/>
</dbReference>
<dbReference type="Pfam" id="PF00400">
    <property type="entry name" value="WD40"/>
    <property type="match status" value="2"/>
</dbReference>
<feature type="region of interest" description="Disordered" evidence="10">
    <location>
        <begin position="1780"/>
        <end position="1832"/>
    </location>
</feature>
<evidence type="ECO:0000256" key="9">
    <source>
        <dbReference type="SAM" id="Coils"/>
    </source>
</evidence>
<evidence type="ECO:0000256" key="1">
    <source>
        <dbReference type="ARBA" id="ARBA00004430"/>
    </source>
</evidence>